<evidence type="ECO:0000313" key="2">
    <source>
        <dbReference type="EMBL" id="VVO45607.1"/>
    </source>
</evidence>
<dbReference type="InterPro" id="IPR013783">
    <property type="entry name" value="Ig-like_fold"/>
</dbReference>
<protein>
    <recommendedName>
        <fullName evidence="4">Virulence plasmid 28 protein</fullName>
    </recommendedName>
</protein>
<reference evidence="2 3" key="1">
    <citation type="submission" date="2019-09" db="EMBL/GenBank/DDBJ databases">
        <authorList>
            <person name="Chandra G."/>
            <person name="Truman W A."/>
        </authorList>
    </citation>
    <scope>NUCLEOTIDE SEQUENCE [LARGE SCALE GENOMIC DNA]</scope>
    <source>
        <strain evidence="2">PS732</strain>
    </source>
</reference>
<evidence type="ECO:0000313" key="3">
    <source>
        <dbReference type="Proteomes" id="UP000325779"/>
    </source>
</evidence>
<evidence type="ECO:0008006" key="4">
    <source>
        <dbReference type="Google" id="ProtNLM"/>
    </source>
</evidence>
<gene>
    <name evidence="2" type="ORF">PS732_00026</name>
</gene>
<accession>A0ABD7V873</accession>
<dbReference type="Pfam" id="PF03538">
    <property type="entry name" value="VRP1"/>
    <property type="match status" value="1"/>
</dbReference>
<organism evidence="2 3">
    <name type="scientific">Pseudomonas fluorescens</name>
    <dbReference type="NCBI Taxonomy" id="294"/>
    <lineage>
        <taxon>Bacteria</taxon>
        <taxon>Pseudomonadati</taxon>
        <taxon>Pseudomonadota</taxon>
        <taxon>Gammaproteobacteria</taxon>
        <taxon>Pseudomonadales</taxon>
        <taxon>Pseudomonadaceae</taxon>
        <taxon>Pseudomonas</taxon>
    </lineage>
</organism>
<proteinExistence type="predicted"/>
<evidence type="ECO:0000256" key="1">
    <source>
        <dbReference type="ARBA" id="ARBA00023026"/>
    </source>
</evidence>
<dbReference type="EMBL" id="CABVIJ010000001">
    <property type="protein sequence ID" value="VVO45607.1"/>
    <property type="molecule type" value="Genomic_DNA"/>
</dbReference>
<dbReference type="Gene3D" id="2.60.40.10">
    <property type="entry name" value="Immunoglobulins"/>
    <property type="match status" value="1"/>
</dbReference>
<dbReference type="Proteomes" id="UP000325779">
    <property type="component" value="Unassembled WGS sequence"/>
</dbReference>
<dbReference type="RefSeq" id="WP_150595679.1">
    <property type="nucleotide sequence ID" value="NZ_CABVIJ010000001.1"/>
</dbReference>
<name>A0ABD7V873_PSEFL</name>
<dbReference type="InterPro" id="IPR018003">
    <property type="entry name" value="Insecticidal_toxin/plasmid_vir"/>
</dbReference>
<dbReference type="SUPFAM" id="SSF49373">
    <property type="entry name" value="Invasin/intimin cell-adhesion fragments"/>
    <property type="match status" value="1"/>
</dbReference>
<dbReference type="AlphaFoldDB" id="A0ABD7V873"/>
<dbReference type="InterPro" id="IPR008964">
    <property type="entry name" value="Invasin/intimin_cell_adhesion"/>
</dbReference>
<comment type="caution">
    <text evidence="2">The sequence shown here is derived from an EMBL/GenBank/DDBJ whole genome shotgun (WGS) entry which is preliminary data.</text>
</comment>
<keyword evidence="1" id="KW-0843">Virulence</keyword>
<sequence length="1226" mass="135475">MAQAIRPTVQLYEQLFSEEQQIHGIGLQNLKTYLVQGGSIFPLVQKGVPGLVREYGLSVEDAQRFLRRANSMATYVRRQFIEHTLVTDRSRQGDPSSGLLSMVDGPKYEDIFKTAFETMSPPDALESCISPVAYLIDLLVWVRDRIEPQGDSQKIALDKRRTDLMTLSVDFNAVYQSVSSVDIITSVLEAFIVANPPNTDIEDALITSRYPNGLPYYQHWVTIDGIAELKALSVGDFVDAVDLSYPYFLGGSKAARPTRALSHASRLGPYQRELLTEAVPADEDAWKTFYLVNFGARGEEWKALHDVPYFAAQTKLDTLTLESLLSVKAFAPQRSANVTYEHPQVAQESESGRSGSVYINANSHPGVFITTETASSLNKLSLNPGIAKDRIVFHRMNRKIRLDIWLQLPSDEVDALLVAALRAEGRGDSSVDGKWLISDKTVHALGLFQILRQRYKCTAADFAVFLDGMSIYGRGEAFSQFDQVFNAQANYRQPMKLDGGTFPVVPEPGADDLTINQLCAGLRIDLHTYQYLAVAVARAHNLHNNTLQRSLPIISSFYRLVWLPRVLRMTPLEGVLMLQLLGGDAWVNGLAGKPAIQSGSGTTPDIVTLISVMDACVQWCEQSELPVLWVMQHAVELSPGREAWERDLALFEQIRNLLPNALFTNAGLLMAGLPPAGGSDWLDFLTHSVDLPLPDGNSEPLGPIVDPSGLVLAPVGTPDEYLIFARKRLGWAVDNALGATWAPQRDALVESMLNVLLEARDAQVSVVKETLAVYAGVAVELAIPVINWAGTTVFRLLKLLIQRIGLTGDTQEQRRNVETDSLIDLLAEVRRRSAVASTLELTAELLQDYLDYGHLAWLGQADKYTISLNTLYYLSVLKRAFALSEQPPHKLLDYLRQVNALPTLSDHARALAHQASTIKLAEYFGWSVQEVRECAERIDPALSILKNLKQLDLLMRVLVLSTKTGIDAQTIFQIGTLPATVNDSDSKKAYADAAERALLSETGKHAPRVEMATDLKQLVTTTCVVDNTELIARNADEKATFTVTVKNAAGQALEGITVYWQTTLGTLENGITDITGTLKSEYRPGRHLGAETPKYWLDLFDPEYAPTINIIADSKTMGFPLFYRSPVPSEVVPRGREVELYATMMDCYGNLGQDMLVDWLVASVEYSKRPVAIVRPSQAFTNQQGLTRVFVSSPTGGTFEFSVLSQGSEEEAVFNPITFEGDKAPE</sequence>